<protein>
    <submittedName>
        <fullName evidence="2">Uncharacterized protein</fullName>
    </submittedName>
</protein>
<feature type="compositionally biased region" description="Polar residues" evidence="1">
    <location>
        <begin position="102"/>
        <end position="114"/>
    </location>
</feature>
<reference evidence="2" key="1">
    <citation type="submission" date="2020-11" db="EMBL/GenBank/DDBJ databases">
        <authorList>
            <person name="Tran Van P."/>
        </authorList>
    </citation>
    <scope>NUCLEOTIDE SEQUENCE</scope>
</reference>
<dbReference type="OrthoDB" id="301415at2759"/>
<feature type="region of interest" description="Disordered" evidence="1">
    <location>
        <begin position="226"/>
        <end position="245"/>
    </location>
</feature>
<feature type="compositionally biased region" description="Polar residues" evidence="1">
    <location>
        <begin position="198"/>
        <end position="209"/>
    </location>
</feature>
<feature type="region of interest" description="Disordered" evidence="1">
    <location>
        <begin position="75"/>
        <end position="94"/>
    </location>
</feature>
<feature type="compositionally biased region" description="Basic and acidic residues" evidence="1">
    <location>
        <begin position="140"/>
        <end position="149"/>
    </location>
</feature>
<feature type="region of interest" description="Disordered" evidence="1">
    <location>
        <begin position="102"/>
        <end position="212"/>
    </location>
</feature>
<feature type="compositionally biased region" description="Basic and acidic residues" evidence="1">
    <location>
        <begin position="226"/>
        <end position="239"/>
    </location>
</feature>
<feature type="compositionally biased region" description="Acidic residues" evidence="1">
    <location>
        <begin position="127"/>
        <end position="137"/>
    </location>
</feature>
<gene>
    <name evidence="2" type="ORF">CTOB1V02_LOCUS15841</name>
</gene>
<feature type="non-terminal residue" evidence="2">
    <location>
        <position position="1"/>
    </location>
</feature>
<evidence type="ECO:0000313" key="2">
    <source>
        <dbReference type="EMBL" id="CAD7238026.1"/>
    </source>
</evidence>
<organism evidence="2">
    <name type="scientific">Cyprideis torosa</name>
    <dbReference type="NCBI Taxonomy" id="163714"/>
    <lineage>
        <taxon>Eukaryota</taxon>
        <taxon>Metazoa</taxon>
        <taxon>Ecdysozoa</taxon>
        <taxon>Arthropoda</taxon>
        <taxon>Crustacea</taxon>
        <taxon>Oligostraca</taxon>
        <taxon>Ostracoda</taxon>
        <taxon>Podocopa</taxon>
        <taxon>Podocopida</taxon>
        <taxon>Cytherocopina</taxon>
        <taxon>Cytheroidea</taxon>
        <taxon>Cytherideidae</taxon>
        <taxon>Cyprideis</taxon>
    </lineage>
</organism>
<name>A0A7R8ZZY5_9CRUS</name>
<feature type="compositionally biased region" description="Low complexity" evidence="1">
    <location>
        <begin position="171"/>
        <end position="186"/>
    </location>
</feature>
<dbReference type="EMBL" id="OB694998">
    <property type="protein sequence ID" value="CAD7238026.1"/>
    <property type="molecule type" value="Genomic_DNA"/>
</dbReference>
<proteinExistence type="predicted"/>
<sequence length="245" mass="26857">ICRSLKLTQFDLSPSEKAGLTSLALKQKDSITRVRTNSIDACHSPTDFERANLVDFLRHRTNSLSGGVPLCRRKSSPTEEFRGEAPVPGFFMGHSGRIRTSDSLSSFEQLSISPPESPLGHTHMVEDSEDGDDEESCTDPLHERAERQDSGYGSHSARRSHPQHGGAVIPSSYNSARSRQSSGGSAVFAPVRERSRTISECSSTSTTLGNDGDRLLFQELIKMKARPSDMHTEKSRNPDEISILG</sequence>
<evidence type="ECO:0000256" key="1">
    <source>
        <dbReference type="SAM" id="MobiDB-lite"/>
    </source>
</evidence>
<accession>A0A7R8ZZY5</accession>
<dbReference type="AlphaFoldDB" id="A0A7R8ZZY5"/>